<dbReference type="Pfam" id="PF03717">
    <property type="entry name" value="PBP_dimer"/>
    <property type="match status" value="1"/>
</dbReference>
<comment type="subcellular location">
    <subcellularLocation>
        <location evidence="2">Cell membrane</location>
    </subcellularLocation>
    <subcellularLocation>
        <location evidence="1">Membrane</location>
        <topology evidence="1">Single-pass membrane protein</topology>
    </subcellularLocation>
</comment>
<dbReference type="InterPro" id="IPR001460">
    <property type="entry name" value="PCN-bd_Tpept"/>
</dbReference>
<dbReference type="InterPro" id="IPR005311">
    <property type="entry name" value="PBP_dimer"/>
</dbReference>
<accession>A0A1M7RSE5</accession>
<evidence type="ECO:0000256" key="12">
    <source>
        <dbReference type="ARBA" id="ARBA00023136"/>
    </source>
</evidence>
<keyword evidence="17" id="KW-0808">Transferase</keyword>
<evidence type="ECO:0000256" key="7">
    <source>
        <dbReference type="ARBA" id="ARBA00022692"/>
    </source>
</evidence>
<dbReference type="InterPro" id="IPR050515">
    <property type="entry name" value="Beta-lactam/transpept"/>
</dbReference>
<dbReference type="GO" id="GO:0006508">
    <property type="term" value="P:proteolysis"/>
    <property type="evidence" value="ECO:0007669"/>
    <property type="project" value="UniProtKB-KW"/>
</dbReference>
<dbReference type="AlphaFoldDB" id="A0A1M7RSE5"/>
<proteinExistence type="predicted"/>
<evidence type="ECO:0000313" key="17">
    <source>
        <dbReference type="EMBL" id="SHN49046.1"/>
    </source>
</evidence>
<dbReference type="STRING" id="198312.SAMN02745193_00264"/>
<dbReference type="SUPFAM" id="SSF56601">
    <property type="entry name" value="beta-lactamase/transpeptidase-like"/>
    <property type="match status" value="1"/>
</dbReference>
<keyword evidence="7" id="KW-0812">Transmembrane</keyword>
<dbReference type="Gene3D" id="3.40.710.10">
    <property type="entry name" value="DD-peptidase/beta-lactamase superfamily"/>
    <property type="match status" value="1"/>
</dbReference>
<dbReference type="NCBIfam" id="TIGR03423">
    <property type="entry name" value="pbp2_mrdA"/>
    <property type="match status" value="1"/>
</dbReference>
<gene>
    <name evidence="17" type="ORF">SAMN02745193_00264</name>
</gene>
<evidence type="ECO:0000256" key="4">
    <source>
        <dbReference type="ARBA" id="ARBA00022519"/>
    </source>
</evidence>
<keyword evidence="18" id="KW-1185">Reference proteome</keyword>
<feature type="region of interest" description="Disordered" evidence="14">
    <location>
        <begin position="663"/>
        <end position="729"/>
    </location>
</feature>
<keyword evidence="13" id="KW-0961">Cell wall biogenesis/degradation</keyword>
<dbReference type="Gene3D" id="3.90.1310.10">
    <property type="entry name" value="Penicillin-binding protein 2a (Domain 2)"/>
    <property type="match status" value="1"/>
</dbReference>
<dbReference type="EMBL" id="FRDF01000002">
    <property type="protein sequence ID" value="SHN49046.1"/>
    <property type="molecule type" value="Genomic_DNA"/>
</dbReference>
<dbReference type="Pfam" id="PF00905">
    <property type="entry name" value="Transpeptidase"/>
    <property type="match status" value="1"/>
</dbReference>
<keyword evidence="6" id="KW-0645">Protease</keyword>
<dbReference type="GO" id="GO:0008360">
    <property type="term" value="P:regulation of cell shape"/>
    <property type="evidence" value="ECO:0007669"/>
    <property type="project" value="UniProtKB-KW"/>
</dbReference>
<keyword evidence="10" id="KW-0573">Peptidoglycan synthesis</keyword>
<keyword evidence="5" id="KW-0121">Carboxypeptidase</keyword>
<dbReference type="PANTHER" id="PTHR30627">
    <property type="entry name" value="PEPTIDOGLYCAN D,D-TRANSPEPTIDASE"/>
    <property type="match status" value="1"/>
</dbReference>
<organism evidence="17 18">
    <name type="scientific">Erythrobacter sanguineus</name>
    <dbReference type="NCBI Taxonomy" id="198312"/>
    <lineage>
        <taxon>Bacteria</taxon>
        <taxon>Pseudomonadati</taxon>
        <taxon>Pseudomonadota</taxon>
        <taxon>Alphaproteobacteria</taxon>
        <taxon>Sphingomonadales</taxon>
        <taxon>Erythrobacteraceae</taxon>
        <taxon>Erythrobacter/Porphyrobacter group</taxon>
        <taxon>Erythrobacter</taxon>
    </lineage>
</organism>
<sequence>MKSFLSGGKRPRRPARILNASILRSSFERRAVLIGTVQGGIGVLLAARMGYLAIAENEKYRLESESNRVNLTLIPPRRGWILDRNGAPLASNRADFRVDIIPERLADPEGTIDRLGELLGLAATRIADIKDKVAQSRGFQPVEVASGLEYEQFAALSVRLPDLQGVVPQRGFSRFYPTASSVGHLIGYVGPASAEEFEKDPNPLLITPGYKIGKDGLEKQFEKELRGIPGARRVEVTARGRIVRDLETREDIQGAPVRLSIDGPLQDYAARRIGLESGSVVVMDCLTGDLLCMASMPSFDPNSFSDGIGSVEYAMLRDDERVPLRNKVLKGLYPPGSTVKPMVSMALMQQGVDPEETVYCGGGLRVGNRVFGCWNRRGHGAVNMAKGIYQSCDVYFYAMAQRVGMDPIAAMARRCGMGQEFPLPVTSQFYGTVPDPAWKMNKWGREWQTFDTVNATIGQGYMLSSPLQLAVMASRLATGRHVMPRLTLDTKPKGFDTIDFPADQVEYVRQAMSDVVNGPGTAGRARLPIDGVQIAGKTGTAQVVSLSISNGKTGPWKYRDHGLFIFFAPYDNPRYAGAVVIEHGGGSGAAYPIARDVTTFLFDPAKGLEALAALEKQWGGTAQQRLETRYAAYAAERGAEVRRPPRRDEEIFDRVEAEARVAAEQSEAIADDAIAPRPEANPSGTPPVSPPSELPDAPAQSPAPPAPEPAATAAPAAASAPLSEGGVAE</sequence>
<name>A0A1M7RSE5_9SPHN</name>
<dbReference type="InterPro" id="IPR036138">
    <property type="entry name" value="PBP_dimer_sf"/>
</dbReference>
<evidence type="ECO:0000256" key="9">
    <source>
        <dbReference type="ARBA" id="ARBA00022960"/>
    </source>
</evidence>
<feature type="domain" description="Penicillin-binding protein transpeptidase" evidence="15">
    <location>
        <begin position="278"/>
        <end position="597"/>
    </location>
</feature>
<evidence type="ECO:0000256" key="14">
    <source>
        <dbReference type="SAM" id="MobiDB-lite"/>
    </source>
</evidence>
<dbReference type="PANTHER" id="PTHR30627:SF2">
    <property type="entry name" value="PEPTIDOGLYCAN D,D-TRANSPEPTIDASE MRDA"/>
    <property type="match status" value="1"/>
</dbReference>
<dbReference type="InterPro" id="IPR017790">
    <property type="entry name" value="Penicillin-binding_protein_2"/>
</dbReference>
<dbReference type="GO" id="GO:0009252">
    <property type="term" value="P:peptidoglycan biosynthetic process"/>
    <property type="evidence" value="ECO:0007669"/>
    <property type="project" value="UniProtKB-KW"/>
</dbReference>
<reference evidence="18" key="1">
    <citation type="submission" date="2016-12" db="EMBL/GenBank/DDBJ databases">
        <authorList>
            <person name="Varghese N."/>
            <person name="Submissions S."/>
        </authorList>
    </citation>
    <scope>NUCLEOTIDE SEQUENCE [LARGE SCALE GENOMIC DNA]</scope>
    <source>
        <strain evidence="18">DSM 11032</strain>
    </source>
</reference>
<dbReference type="GO" id="GO:0016740">
    <property type="term" value="F:transferase activity"/>
    <property type="evidence" value="ECO:0007669"/>
    <property type="project" value="UniProtKB-KW"/>
</dbReference>
<evidence type="ECO:0000259" key="15">
    <source>
        <dbReference type="Pfam" id="PF00905"/>
    </source>
</evidence>
<evidence type="ECO:0000256" key="8">
    <source>
        <dbReference type="ARBA" id="ARBA00022801"/>
    </source>
</evidence>
<keyword evidence="3" id="KW-1003">Cell membrane</keyword>
<evidence type="ECO:0000256" key="5">
    <source>
        <dbReference type="ARBA" id="ARBA00022645"/>
    </source>
</evidence>
<dbReference type="Proteomes" id="UP000184391">
    <property type="component" value="Unassembled WGS sequence"/>
</dbReference>
<evidence type="ECO:0000256" key="6">
    <source>
        <dbReference type="ARBA" id="ARBA00022670"/>
    </source>
</evidence>
<dbReference type="GO" id="GO:0005886">
    <property type="term" value="C:plasma membrane"/>
    <property type="evidence" value="ECO:0007669"/>
    <property type="project" value="UniProtKB-SubCell"/>
</dbReference>
<feature type="compositionally biased region" description="Low complexity" evidence="14">
    <location>
        <begin position="709"/>
        <end position="721"/>
    </location>
</feature>
<evidence type="ECO:0000256" key="11">
    <source>
        <dbReference type="ARBA" id="ARBA00022989"/>
    </source>
</evidence>
<dbReference type="GO" id="GO:0008658">
    <property type="term" value="F:penicillin binding"/>
    <property type="evidence" value="ECO:0007669"/>
    <property type="project" value="InterPro"/>
</dbReference>
<dbReference type="InterPro" id="IPR012338">
    <property type="entry name" value="Beta-lactam/transpept-like"/>
</dbReference>
<evidence type="ECO:0000256" key="13">
    <source>
        <dbReference type="ARBA" id="ARBA00023316"/>
    </source>
</evidence>
<evidence type="ECO:0000256" key="2">
    <source>
        <dbReference type="ARBA" id="ARBA00004236"/>
    </source>
</evidence>
<dbReference type="GO" id="GO:0009002">
    <property type="term" value="F:serine-type D-Ala-D-Ala carboxypeptidase activity"/>
    <property type="evidence" value="ECO:0007669"/>
    <property type="project" value="InterPro"/>
</dbReference>
<dbReference type="SUPFAM" id="SSF56519">
    <property type="entry name" value="Penicillin binding protein dimerisation domain"/>
    <property type="match status" value="1"/>
</dbReference>
<dbReference type="GO" id="GO:0071972">
    <property type="term" value="F:peptidoglycan L,D-transpeptidase activity"/>
    <property type="evidence" value="ECO:0007669"/>
    <property type="project" value="TreeGrafter"/>
</dbReference>
<dbReference type="GO" id="GO:0071555">
    <property type="term" value="P:cell wall organization"/>
    <property type="evidence" value="ECO:0007669"/>
    <property type="project" value="UniProtKB-KW"/>
</dbReference>
<feature type="compositionally biased region" description="Pro residues" evidence="14">
    <location>
        <begin position="684"/>
        <end position="693"/>
    </location>
</feature>
<keyword evidence="11" id="KW-1133">Transmembrane helix</keyword>
<evidence type="ECO:0000256" key="10">
    <source>
        <dbReference type="ARBA" id="ARBA00022984"/>
    </source>
</evidence>
<evidence type="ECO:0000259" key="16">
    <source>
        <dbReference type="Pfam" id="PF03717"/>
    </source>
</evidence>
<feature type="domain" description="Penicillin-binding protein dimerisation" evidence="16">
    <location>
        <begin position="74"/>
        <end position="245"/>
    </location>
</feature>
<dbReference type="RefSeq" id="WP_072672878.1">
    <property type="nucleotide sequence ID" value="NZ_FRDF01000002.1"/>
</dbReference>
<keyword evidence="12" id="KW-0472">Membrane</keyword>
<evidence type="ECO:0000313" key="18">
    <source>
        <dbReference type="Proteomes" id="UP000184391"/>
    </source>
</evidence>
<dbReference type="Gene3D" id="3.30.1390.30">
    <property type="entry name" value="Penicillin-binding protein 2a, domain 3"/>
    <property type="match status" value="1"/>
</dbReference>
<evidence type="ECO:0000256" key="1">
    <source>
        <dbReference type="ARBA" id="ARBA00004167"/>
    </source>
</evidence>
<evidence type="ECO:0000256" key="3">
    <source>
        <dbReference type="ARBA" id="ARBA00022475"/>
    </source>
</evidence>
<protein>
    <submittedName>
        <fullName evidence="17">Peptidoglycan glycosyltransferase</fullName>
    </submittedName>
</protein>
<keyword evidence="8" id="KW-0378">Hydrolase</keyword>
<keyword evidence="4" id="KW-0997">Cell inner membrane</keyword>
<keyword evidence="9" id="KW-0133">Cell shape</keyword>